<feature type="region of interest" description="Disordered" evidence="1">
    <location>
        <begin position="286"/>
        <end position="386"/>
    </location>
</feature>
<evidence type="ECO:0000259" key="2">
    <source>
        <dbReference type="Pfam" id="PF14321"/>
    </source>
</evidence>
<gene>
    <name evidence="3" type="ORF">SAMN05216559_1930</name>
</gene>
<evidence type="ECO:0000313" key="4">
    <source>
        <dbReference type="Proteomes" id="UP000199062"/>
    </source>
</evidence>
<sequence>MRVTTLRTVAVVAVVVLAGCSGVVSQGDQATPTAPSSADASTANQGYSVSVVSQTSGSDDGVDFYVSDEENAIDDFAHLNVTITRVGFQRASDGDNESDGGWVERDVDNRSVDLTRLKGANATRLTTVDAPNGSYDTVFAYVSDVNGTLTDGEQVRVKLPSEKLQIHKPFTVGDGESVDFVFDIAVHKAGNSGKYVLKPVVGESGTDVPMTSVDEDDDDERDGVLDVNFVGNVTRGGNATLEVTRNGSAVENATVTVDDEQAGTTDGDGRLTVAIPDADEVEITVEAGDAETELELDFEREADAEEDEESDETEEAEDTEETEETEDDEAEGEAGDDDETEETAEEDESEETAEDDDDGVDDDSDDEDSDDDGDDDATETTASGDS</sequence>
<evidence type="ECO:0000256" key="1">
    <source>
        <dbReference type="SAM" id="MobiDB-lite"/>
    </source>
</evidence>
<keyword evidence="4" id="KW-1185">Reference proteome</keyword>
<dbReference type="PROSITE" id="PS51257">
    <property type="entry name" value="PROKAR_LIPOPROTEIN"/>
    <property type="match status" value="1"/>
</dbReference>
<protein>
    <recommendedName>
        <fullName evidence="2">DUF4382 domain-containing protein</fullName>
    </recommendedName>
</protein>
<dbReference type="Pfam" id="PF14321">
    <property type="entry name" value="DUF4382"/>
    <property type="match status" value="1"/>
</dbReference>
<dbReference type="EMBL" id="FOZK01000002">
    <property type="protein sequence ID" value="SFR97870.1"/>
    <property type="molecule type" value="Genomic_DNA"/>
</dbReference>
<dbReference type="AlphaFoldDB" id="A0A1I6L3N4"/>
<feature type="domain" description="DUF4382" evidence="2">
    <location>
        <begin position="62"/>
        <end position="199"/>
    </location>
</feature>
<proteinExistence type="predicted"/>
<evidence type="ECO:0000313" key="3">
    <source>
        <dbReference type="EMBL" id="SFR97870.1"/>
    </source>
</evidence>
<name>A0A1I6L3N4_9EURY</name>
<accession>A0A1I6L3N4</accession>
<dbReference type="RefSeq" id="WP_089816220.1">
    <property type="nucleotide sequence ID" value="NZ_FOZK01000002.1"/>
</dbReference>
<dbReference type="Proteomes" id="UP000199062">
    <property type="component" value="Unassembled WGS sequence"/>
</dbReference>
<dbReference type="OrthoDB" id="206301at2157"/>
<reference evidence="3 4" key="1">
    <citation type="submission" date="2016-10" db="EMBL/GenBank/DDBJ databases">
        <authorList>
            <person name="de Groot N.N."/>
        </authorList>
    </citation>
    <scope>NUCLEOTIDE SEQUENCE [LARGE SCALE GENOMIC DNA]</scope>
    <source>
        <strain evidence="3 4">CGMCC 1.10457</strain>
    </source>
</reference>
<dbReference type="InterPro" id="IPR025491">
    <property type="entry name" value="DUF4382"/>
</dbReference>
<feature type="compositionally biased region" description="Acidic residues" evidence="1">
    <location>
        <begin position="286"/>
        <end position="378"/>
    </location>
</feature>
<organism evidence="3 4">
    <name type="scientific">Halomicrobium zhouii</name>
    <dbReference type="NCBI Taxonomy" id="767519"/>
    <lineage>
        <taxon>Archaea</taxon>
        <taxon>Methanobacteriati</taxon>
        <taxon>Methanobacteriota</taxon>
        <taxon>Stenosarchaea group</taxon>
        <taxon>Halobacteria</taxon>
        <taxon>Halobacteriales</taxon>
        <taxon>Haloarculaceae</taxon>
        <taxon>Halomicrobium</taxon>
    </lineage>
</organism>
<dbReference type="STRING" id="767519.SAMN05216559_1930"/>